<evidence type="ECO:0000256" key="1">
    <source>
        <dbReference type="SAM" id="MobiDB-lite"/>
    </source>
</evidence>
<feature type="compositionally biased region" description="Polar residues" evidence="1">
    <location>
        <begin position="171"/>
        <end position="183"/>
    </location>
</feature>
<dbReference type="Proteomes" id="UP000297245">
    <property type="component" value="Unassembled WGS sequence"/>
</dbReference>
<reference evidence="2 3" key="1">
    <citation type="journal article" date="2019" name="Nat. Ecol. Evol.">
        <title>Megaphylogeny resolves global patterns of mushroom evolution.</title>
        <authorList>
            <person name="Varga T."/>
            <person name="Krizsan K."/>
            <person name="Foldi C."/>
            <person name="Dima B."/>
            <person name="Sanchez-Garcia M."/>
            <person name="Sanchez-Ramirez S."/>
            <person name="Szollosi G.J."/>
            <person name="Szarkandi J.G."/>
            <person name="Papp V."/>
            <person name="Albert L."/>
            <person name="Andreopoulos W."/>
            <person name="Angelini C."/>
            <person name="Antonin V."/>
            <person name="Barry K.W."/>
            <person name="Bougher N.L."/>
            <person name="Buchanan P."/>
            <person name="Buyck B."/>
            <person name="Bense V."/>
            <person name="Catcheside P."/>
            <person name="Chovatia M."/>
            <person name="Cooper J."/>
            <person name="Damon W."/>
            <person name="Desjardin D."/>
            <person name="Finy P."/>
            <person name="Geml J."/>
            <person name="Haridas S."/>
            <person name="Hughes K."/>
            <person name="Justo A."/>
            <person name="Karasinski D."/>
            <person name="Kautmanova I."/>
            <person name="Kiss B."/>
            <person name="Kocsube S."/>
            <person name="Kotiranta H."/>
            <person name="LaButti K.M."/>
            <person name="Lechner B.E."/>
            <person name="Liimatainen K."/>
            <person name="Lipzen A."/>
            <person name="Lukacs Z."/>
            <person name="Mihaltcheva S."/>
            <person name="Morgado L.N."/>
            <person name="Niskanen T."/>
            <person name="Noordeloos M.E."/>
            <person name="Ohm R.A."/>
            <person name="Ortiz-Santana B."/>
            <person name="Ovrebo C."/>
            <person name="Racz N."/>
            <person name="Riley R."/>
            <person name="Savchenko A."/>
            <person name="Shiryaev A."/>
            <person name="Soop K."/>
            <person name="Spirin V."/>
            <person name="Szebenyi C."/>
            <person name="Tomsovsky M."/>
            <person name="Tulloss R.E."/>
            <person name="Uehling J."/>
            <person name="Grigoriev I.V."/>
            <person name="Vagvolgyi C."/>
            <person name="Papp T."/>
            <person name="Martin F.M."/>
            <person name="Miettinen O."/>
            <person name="Hibbett D.S."/>
            <person name="Nagy L.G."/>
        </authorList>
    </citation>
    <scope>NUCLEOTIDE SEQUENCE [LARGE SCALE GENOMIC DNA]</scope>
    <source>
        <strain evidence="2 3">CBS 962.96</strain>
    </source>
</reference>
<keyword evidence="3" id="KW-1185">Reference proteome</keyword>
<accession>A0A4S8LU56</accession>
<name>A0A4S8LU56_DENBC</name>
<organism evidence="2 3">
    <name type="scientific">Dendrothele bispora (strain CBS 962.96)</name>
    <dbReference type="NCBI Taxonomy" id="1314807"/>
    <lineage>
        <taxon>Eukaryota</taxon>
        <taxon>Fungi</taxon>
        <taxon>Dikarya</taxon>
        <taxon>Basidiomycota</taxon>
        <taxon>Agaricomycotina</taxon>
        <taxon>Agaricomycetes</taxon>
        <taxon>Agaricomycetidae</taxon>
        <taxon>Agaricales</taxon>
        <taxon>Agaricales incertae sedis</taxon>
        <taxon>Dendrothele</taxon>
    </lineage>
</organism>
<gene>
    <name evidence="2" type="ORF">K435DRAFT_800329</name>
</gene>
<feature type="region of interest" description="Disordered" evidence="1">
    <location>
        <begin position="166"/>
        <end position="198"/>
    </location>
</feature>
<evidence type="ECO:0000313" key="2">
    <source>
        <dbReference type="EMBL" id="THU92613.1"/>
    </source>
</evidence>
<feature type="region of interest" description="Disordered" evidence="1">
    <location>
        <begin position="16"/>
        <end position="43"/>
    </location>
</feature>
<dbReference type="AlphaFoldDB" id="A0A4S8LU56"/>
<evidence type="ECO:0000313" key="3">
    <source>
        <dbReference type="Proteomes" id="UP000297245"/>
    </source>
</evidence>
<proteinExistence type="predicted"/>
<protein>
    <submittedName>
        <fullName evidence="2">Uncharacterized protein</fullName>
    </submittedName>
</protein>
<sequence length="210" mass="23504">MRQDLSEAVGTFLVTSTARPTDRRSVPVRNAGPPLGDDLSHPAGSEPQVIDMRISLNSESLPTIYYFIFSQPIVPEDKNSSNSKCYGAGRKSNDYALIYHQLQARLVRRGGYNINCVLAVFHAPLFDLEAKMKSGFKTRIRLSPPQAVFLFQFELLTEKKHQLPPVIGKPNTLSPRLQSSPSVQEHKGSSRTNYSNPYVTVQDHARHKLV</sequence>
<dbReference type="EMBL" id="ML179273">
    <property type="protein sequence ID" value="THU92613.1"/>
    <property type="molecule type" value="Genomic_DNA"/>
</dbReference>